<feature type="domain" description="UspA" evidence="2">
    <location>
        <begin position="6"/>
        <end position="147"/>
    </location>
</feature>
<evidence type="ECO:0000313" key="4">
    <source>
        <dbReference type="Proteomes" id="UP001246244"/>
    </source>
</evidence>
<dbReference type="InterPro" id="IPR006016">
    <property type="entry name" value="UspA"/>
</dbReference>
<dbReference type="SUPFAM" id="SSF52402">
    <property type="entry name" value="Adenine nucleotide alpha hydrolases-like"/>
    <property type="match status" value="1"/>
</dbReference>
<dbReference type="InterPro" id="IPR014729">
    <property type="entry name" value="Rossmann-like_a/b/a_fold"/>
</dbReference>
<evidence type="ECO:0000259" key="2">
    <source>
        <dbReference type="Pfam" id="PF00582"/>
    </source>
</evidence>
<dbReference type="Proteomes" id="UP001246244">
    <property type="component" value="Unassembled WGS sequence"/>
</dbReference>
<gene>
    <name evidence="3" type="ORF">RG963_06715</name>
</gene>
<name>A0ABU2D0G0_9EURY</name>
<dbReference type="PRINTS" id="PR01438">
    <property type="entry name" value="UNVRSLSTRESS"/>
</dbReference>
<dbReference type="PANTHER" id="PTHR46268">
    <property type="entry name" value="STRESS RESPONSE PROTEIN NHAX"/>
    <property type="match status" value="1"/>
</dbReference>
<dbReference type="RefSeq" id="WP_310575500.1">
    <property type="nucleotide sequence ID" value="NZ_JAVKPK010000020.1"/>
</dbReference>
<evidence type="ECO:0000256" key="1">
    <source>
        <dbReference type="ARBA" id="ARBA00008791"/>
    </source>
</evidence>
<dbReference type="EMBL" id="JAVKPK010000020">
    <property type="protein sequence ID" value="MDR7665475.1"/>
    <property type="molecule type" value="Genomic_DNA"/>
</dbReference>
<dbReference type="PANTHER" id="PTHR46268:SF24">
    <property type="entry name" value="UNIVERSAL STRESS PROTEIN"/>
    <property type="match status" value="1"/>
</dbReference>
<keyword evidence="4" id="KW-1185">Reference proteome</keyword>
<proteinExistence type="inferred from homology"/>
<evidence type="ECO:0000313" key="3">
    <source>
        <dbReference type="EMBL" id="MDR7665475.1"/>
    </source>
</evidence>
<dbReference type="Gene3D" id="3.40.50.620">
    <property type="entry name" value="HUPs"/>
    <property type="match status" value="1"/>
</dbReference>
<accession>A0ABU2D0G0</accession>
<dbReference type="Pfam" id="PF00582">
    <property type="entry name" value="Usp"/>
    <property type="match status" value="1"/>
</dbReference>
<comment type="caution">
    <text evidence="3">The sequence shown here is derived from an EMBL/GenBank/DDBJ whole genome shotgun (WGS) entry which is preliminary data.</text>
</comment>
<sequence>MNSSSFSKIMIATDGSELVKRAVDEAIEIAKISDAKLYAVYVIAPGGLSIGYPKDVEWEKTTLEYFRTEGEEATAYVENAGKAANVKVESVLLEGSPANEIVDFAEKNGIDIIVMGTLGRTGIDRFLLGSVAENVVRHSKKAVLVVREESTEEGSKY</sequence>
<dbReference type="PIRSF" id="PIRSF006276">
    <property type="entry name" value="UspA"/>
    <property type="match status" value="1"/>
</dbReference>
<organism evidence="3 4">
    <name type="scientific">Methanosarcina baikalica</name>
    <dbReference type="NCBI Taxonomy" id="3073890"/>
    <lineage>
        <taxon>Archaea</taxon>
        <taxon>Methanobacteriati</taxon>
        <taxon>Methanobacteriota</taxon>
        <taxon>Stenosarchaea group</taxon>
        <taxon>Methanomicrobia</taxon>
        <taxon>Methanosarcinales</taxon>
        <taxon>Methanosarcinaceae</taxon>
        <taxon>Methanosarcina</taxon>
    </lineage>
</organism>
<dbReference type="InterPro" id="IPR006015">
    <property type="entry name" value="Universal_stress_UspA"/>
</dbReference>
<comment type="similarity">
    <text evidence="1">Belongs to the universal stress protein A family.</text>
</comment>
<protein>
    <submittedName>
        <fullName evidence="3">Universal stress protein</fullName>
    </submittedName>
</protein>
<dbReference type="CDD" id="cd00293">
    <property type="entry name" value="USP-like"/>
    <property type="match status" value="1"/>
</dbReference>
<reference evidence="4" key="1">
    <citation type="submission" date="2023-07" db="EMBL/GenBank/DDBJ databases">
        <title>Whole-genome sequencing of a new Methanosarcina sp. Z-7115.</title>
        <authorList>
            <person name="Zhilina T.N."/>
            <person name="Merkel A.Y."/>
        </authorList>
    </citation>
    <scope>NUCLEOTIDE SEQUENCE [LARGE SCALE GENOMIC DNA]</scope>
    <source>
        <strain evidence="4">Z-7115</strain>
    </source>
</reference>